<sequence length="1082" mass="118133">MGEIQGVSGGRAPNLHPEQEPVAFLCPAVGDGGFRSLLSPLWQLGYTGWEGWELESDPSREGPSDDVGGGKAWQSRFRRAWGRGGGERSAITPRLWLPGWEIPAAGREGGRLKEGKEKGKPKDRERKRETERKKDQKTEKDRQETERKEKEKRGRAPKHRERAKERKGKEKKGRKEERRREQREGKEDGKREKERARGTERKGKGKREGERKEMERKKGKERGEEKRTKGRRTESARKREGLKERERGKGKERGKERKKGKKRGEEKRTKGRRTESARKREGLKERERKKGKEERKGKVGKGKRRGEENRGKGRRTESARKREGLKERKREKGKEERKGKPADGRDVRGGRADQPPPPLRSAPAGRRIQGSERRGGGAGGRPCRSSPRAGFRAPATAPSPSSPSGTASRASPGWAEPARGRRSWRSTAGAGYSKGRGAGWEGEPRVPPALVASPPEEEEEEEEAPLQLAQPRSPPARSLARSTAGLTLPTPRPDPCSRPGLSSGGRNEGRTAERSGSSGGGDDEQPRGGCSCQPRAQSGLPPFRRGESERGGSRRAPARGERRGGPGRAAPDSGGAGRREPGRARRLITRSICAAAPHSFPSRPVSDWGRREVRGGPRGDSGLASERGWGAESVVLPGGGGAPGCLWRDGGSAPAPEPEEEFGSAVPRFLAGGSFLRGGSPREARLPGPVGGEGGEVPPGAPGSFCPGRHGAGAILSATPGSGGGREACGEGGPESSLGPFLEGGRGGCFVLSSLLRVLRGIDRVAFRGGGVAPSRSEDYAPLFLGPPQKRQRTVEDFNQFCTFVLAYAGYIPYPKENEPWTYRGNRSPQNSTGSTQDSDSWGSSQSCDSQVLSDDGGSRNTAYKGAGEGLNCPNITGGFCTGRHQQTKKRKQSSKKLGVSQGMDKGLMPLKDYTQRTLETCEEVKELKSCLQELPSRPLLERAEKDCLPGLYAEEKTEEQGTCKEERTNSASWDVVEQSAEEPVGEAPQLNNLPKEFTAASDTKTDEDDAWDLITCFCLKPFAGRPMIECNECATWIHLSCAKIRKSNVPDVFICQRCRDAKQEIRRSNRARTVPRKRFCD</sequence>
<dbReference type="CDD" id="cd15632">
    <property type="entry name" value="PHD_PHF13"/>
    <property type="match status" value="1"/>
</dbReference>
<feature type="region of interest" description="Disordered" evidence="13">
    <location>
        <begin position="52"/>
        <end position="628"/>
    </location>
</feature>
<feature type="compositionally biased region" description="Basic and acidic residues" evidence="13">
    <location>
        <begin position="263"/>
        <end position="297"/>
    </location>
</feature>
<dbReference type="SMART" id="SM00249">
    <property type="entry name" value="PHD"/>
    <property type="match status" value="1"/>
</dbReference>
<evidence type="ECO:0000256" key="3">
    <source>
        <dbReference type="ARBA" id="ARBA00022723"/>
    </source>
</evidence>
<keyword evidence="6" id="KW-0862">Zinc</keyword>
<evidence type="ECO:0000256" key="9">
    <source>
        <dbReference type="ARBA" id="ARBA00023242"/>
    </source>
</evidence>
<keyword evidence="7" id="KW-0156">Chromatin regulator</keyword>
<feature type="compositionally biased region" description="Low complexity" evidence="13">
    <location>
        <begin position="832"/>
        <end position="851"/>
    </location>
</feature>
<feature type="region of interest" description="Disordered" evidence="13">
    <location>
        <begin position="673"/>
        <end position="734"/>
    </location>
</feature>
<dbReference type="GO" id="GO:0005654">
    <property type="term" value="C:nucleoplasm"/>
    <property type="evidence" value="ECO:0007669"/>
    <property type="project" value="UniProtKB-SubCell"/>
</dbReference>
<dbReference type="Pfam" id="PF13831">
    <property type="entry name" value="PHD_2"/>
    <property type="match status" value="1"/>
</dbReference>
<keyword evidence="8" id="KW-0226">DNA condensation</keyword>
<dbReference type="Gene3D" id="3.30.40.10">
    <property type="entry name" value="Zinc/RING finger domain, C3HC4 (zinc finger)"/>
    <property type="match status" value="1"/>
</dbReference>
<dbReference type="GO" id="GO:0008270">
    <property type="term" value="F:zinc ion binding"/>
    <property type="evidence" value="ECO:0007669"/>
    <property type="project" value="UniProtKB-KW"/>
</dbReference>
<feature type="region of interest" description="Disordered" evidence="13">
    <location>
        <begin position="821"/>
        <end position="868"/>
    </location>
</feature>
<evidence type="ECO:0000256" key="12">
    <source>
        <dbReference type="ARBA" id="ARBA00068751"/>
    </source>
</evidence>
<evidence type="ECO:0000256" key="7">
    <source>
        <dbReference type="ARBA" id="ARBA00022853"/>
    </source>
</evidence>
<keyword evidence="4" id="KW-0863">Zinc-finger</keyword>
<gene>
    <name evidence="15" type="ORF">NXF25_012098</name>
</gene>
<dbReference type="InterPro" id="IPR013083">
    <property type="entry name" value="Znf_RING/FYVE/PHD"/>
</dbReference>
<evidence type="ECO:0000256" key="2">
    <source>
        <dbReference type="ARBA" id="ARBA00022618"/>
    </source>
</evidence>
<dbReference type="GO" id="GO:0006325">
    <property type="term" value="P:chromatin organization"/>
    <property type="evidence" value="ECO:0007669"/>
    <property type="project" value="UniProtKB-KW"/>
</dbReference>
<dbReference type="InterPro" id="IPR041947">
    <property type="entry name" value="PHD_PHF13"/>
</dbReference>
<evidence type="ECO:0000256" key="5">
    <source>
        <dbReference type="ARBA" id="ARBA00022776"/>
    </source>
</evidence>
<dbReference type="SUPFAM" id="SSF57903">
    <property type="entry name" value="FYVE/PHD zinc finger"/>
    <property type="match status" value="1"/>
</dbReference>
<keyword evidence="16" id="KW-1185">Reference proteome</keyword>
<evidence type="ECO:0000256" key="6">
    <source>
        <dbReference type="ARBA" id="ARBA00022833"/>
    </source>
</evidence>
<dbReference type="InterPro" id="IPR001965">
    <property type="entry name" value="Znf_PHD"/>
</dbReference>
<evidence type="ECO:0000256" key="4">
    <source>
        <dbReference type="ARBA" id="ARBA00022771"/>
    </source>
</evidence>
<dbReference type="InterPro" id="IPR011011">
    <property type="entry name" value="Znf_FYVE_PHD"/>
</dbReference>
<evidence type="ECO:0000256" key="13">
    <source>
        <dbReference type="SAM" id="MobiDB-lite"/>
    </source>
</evidence>
<dbReference type="InterPro" id="IPR019787">
    <property type="entry name" value="Znf_PHD-finger"/>
</dbReference>
<evidence type="ECO:0000313" key="15">
    <source>
        <dbReference type="EMBL" id="KAK9401384.1"/>
    </source>
</evidence>
<evidence type="ECO:0000259" key="14">
    <source>
        <dbReference type="SMART" id="SM00249"/>
    </source>
</evidence>
<feature type="compositionally biased region" description="Basic and acidic residues" evidence="13">
    <location>
        <begin position="305"/>
        <end position="351"/>
    </location>
</feature>
<accession>A0AAW1BGP3</accession>
<dbReference type="Proteomes" id="UP001474421">
    <property type="component" value="Unassembled WGS sequence"/>
</dbReference>
<comment type="subcellular location">
    <subcellularLocation>
        <location evidence="1">Nucleus</location>
        <location evidence="1">Nucleoplasm</location>
    </subcellularLocation>
</comment>
<comment type="function">
    <text evidence="11">Modulates chromatin structure and DNA damage response by regulating key determinants of chromatin compaction and DNA damage response. Binds H3K4me3-containing chromatin and promotes DNA condensation by recruiting corepressors such as TRIM28 and H3K9 methyltransferase SETDB1. Required for normal chromosome condensation during the early stages of mitosis. Required for normal chromosome separation during mitosis. Increases both chromatin-associated levels and activity of H3K9 methyltransferases, such as SETDB1, thus enhancing H3K9 trimethylation. Essential for testicular stem-cell differentiation and sustained spermatogenesis.</text>
</comment>
<keyword evidence="3" id="KW-0479">Metal-binding</keyword>
<evidence type="ECO:0000256" key="8">
    <source>
        <dbReference type="ARBA" id="ARBA00023067"/>
    </source>
</evidence>
<dbReference type="PANTHER" id="PTHR14571">
    <property type="entry name" value="HISTONE-LYSINE N-METHYLTRANSFERASE SET-26-RELATED"/>
    <property type="match status" value="1"/>
</dbReference>
<keyword evidence="2" id="KW-0132">Cell division</keyword>
<organism evidence="15 16">
    <name type="scientific">Crotalus adamanteus</name>
    <name type="common">Eastern diamondback rattlesnake</name>
    <dbReference type="NCBI Taxonomy" id="8729"/>
    <lineage>
        <taxon>Eukaryota</taxon>
        <taxon>Metazoa</taxon>
        <taxon>Chordata</taxon>
        <taxon>Craniata</taxon>
        <taxon>Vertebrata</taxon>
        <taxon>Euteleostomi</taxon>
        <taxon>Lepidosauria</taxon>
        <taxon>Squamata</taxon>
        <taxon>Bifurcata</taxon>
        <taxon>Unidentata</taxon>
        <taxon>Episquamata</taxon>
        <taxon>Toxicofera</taxon>
        <taxon>Serpentes</taxon>
        <taxon>Colubroidea</taxon>
        <taxon>Viperidae</taxon>
        <taxon>Crotalinae</taxon>
        <taxon>Crotalus</taxon>
    </lineage>
</organism>
<proteinExistence type="predicted"/>
<dbReference type="EMBL" id="JAOTOJ010000005">
    <property type="protein sequence ID" value="KAK9401384.1"/>
    <property type="molecule type" value="Genomic_DNA"/>
</dbReference>
<dbReference type="AlphaFoldDB" id="A0AAW1BGP3"/>
<keyword evidence="10" id="KW-0131">Cell cycle</keyword>
<feature type="compositionally biased region" description="Basic residues" evidence="13">
    <location>
        <begin position="886"/>
        <end position="895"/>
    </location>
</feature>
<reference evidence="15 16" key="1">
    <citation type="journal article" date="2024" name="Proc. Natl. Acad. Sci. U.S.A.">
        <title>The genetic regulatory architecture and epigenomic basis for age-related changes in rattlesnake venom.</title>
        <authorList>
            <person name="Hogan M.P."/>
            <person name="Holding M.L."/>
            <person name="Nystrom G.S."/>
            <person name="Colston T.J."/>
            <person name="Bartlett D.A."/>
            <person name="Mason A.J."/>
            <person name="Ellsworth S.A."/>
            <person name="Rautsaw R.M."/>
            <person name="Lawrence K.C."/>
            <person name="Strickland J.L."/>
            <person name="He B."/>
            <person name="Fraser P."/>
            <person name="Margres M.J."/>
            <person name="Gilbert D.M."/>
            <person name="Gibbs H.L."/>
            <person name="Parkinson C.L."/>
            <person name="Rokyta D.R."/>
        </authorList>
    </citation>
    <scope>NUCLEOTIDE SEQUENCE [LARGE SCALE GENOMIC DNA]</scope>
    <source>
        <strain evidence="15">DRR0105</strain>
    </source>
</reference>
<feature type="compositionally biased region" description="Gly residues" evidence="13">
    <location>
        <begin position="721"/>
        <end position="733"/>
    </location>
</feature>
<evidence type="ECO:0000313" key="16">
    <source>
        <dbReference type="Proteomes" id="UP001474421"/>
    </source>
</evidence>
<dbReference type="PANTHER" id="PTHR14571:SF14">
    <property type="entry name" value="ZINC FINGER PHD-TYPE DOMAIN-CONTAINING PROTEIN"/>
    <property type="match status" value="1"/>
</dbReference>
<feature type="region of interest" description="Disordered" evidence="13">
    <location>
        <begin position="884"/>
        <end position="905"/>
    </location>
</feature>
<feature type="compositionally biased region" description="Acidic residues" evidence="13">
    <location>
        <begin position="455"/>
        <end position="464"/>
    </location>
</feature>
<evidence type="ECO:0000256" key="1">
    <source>
        <dbReference type="ARBA" id="ARBA00004642"/>
    </source>
</evidence>
<dbReference type="GO" id="GO:0051301">
    <property type="term" value="P:cell division"/>
    <property type="evidence" value="ECO:0007669"/>
    <property type="project" value="UniProtKB-KW"/>
</dbReference>
<keyword evidence="9" id="KW-0539">Nucleus</keyword>
<feature type="domain" description="Zinc finger PHD-type" evidence="14">
    <location>
        <begin position="1016"/>
        <end position="1060"/>
    </location>
</feature>
<feature type="compositionally biased region" description="Basic and acidic residues" evidence="13">
    <location>
        <begin position="544"/>
        <end position="564"/>
    </location>
</feature>
<protein>
    <recommendedName>
        <fullName evidence="12">PHD finger protein 13</fullName>
    </recommendedName>
</protein>
<feature type="compositionally biased region" description="Low complexity" evidence="13">
    <location>
        <begin position="381"/>
        <end position="413"/>
    </location>
</feature>
<dbReference type="FunFam" id="3.30.40.10:FF:000039">
    <property type="entry name" value="PHD finger protein 13"/>
    <property type="match status" value="1"/>
</dbReference>
<dbReference type="GO" id="GO:0003682">
    <property type="term" value="F:chromatin binding"/>
    <property type="evidence" value="ECO:0007669"/>
    <property type="project" value="TreeGrafter"/>
</dbReference>
<comment type="caution">
    <text evidence="15">The sequence shown here is derived from an EMBL/GenBank/DDBJ whole genome shotgun (WGS) entry which is preliminary data.</text>
</comment>
<name>A0AAW1BGP3_CROAD</name>
<feature type="compositionally biased region" description="Basic and acidic residues" evidence="13">
    <location>
        <begin position="108"/>
        <end position="154"/>
    </location>
</feature>
<evidence type="ECO:0000256" key="10">
    <source>
        <dbReference type="ARBA" id="ARBA00023306"/>
    </source>
</evidence>
<feature type="compositionally biased region" description="Basic and acidic residues" evidence="13">
    <location>
        <begin position="608"/>
        <end position="617"/>
    </location>
</feature>
<keyword evidence="5" id="KW-0498">Mitosis</keyword>
<feature type="compositionally biased region" description="Basic and acidic residues" evidence="13">
    <location>
        <begin position="162"/>
        <end position="255"/>
    </location>
</feature>
<dbReference type="GO" id="GO:0007076">
    <property type="term" value="P:mitotic chromosome condensation"/>
    <property type="evidence" value="ECO:0007669"/>
    <property type="project" value="TreeGrafter"/>
</dbReference>
<evidence type="ECO:0000256" key="11">
    <source>
        <dbReference type="ARBA" id="ARBA00055120"/>
    </source>
</evidence>